<feature type="domain" description="DEP" evidence="2">
    <location>
        <begin position="22"/>
        <end position="97"/>
    </location>
</feature>
<reference evidence="3" key="1">
    <citation type="submission" date="2021-01" db="EMBL/GenBank/DDBJ databases">
        <authorList>
            <person name="Corre E."/>
            <person name="Pelletier E."/>
            <person name="Niang G."/>
            <person name="Scheremetjew M."/>
            <person name="Finn R."/>
            <person name="Kale V."/>
            <person name="Holt S."/>
            <person name="Cochrane G."/>
            <person name="Meng A."/>
            <person name="Brown T."/>
            <person name="Cohen L."/>
        </authorList>
    </citation>
    <scope>NUCLEOTIDE SEQUENCE</scope>
    <source>
        <strain evidence="3">CCMP3278</strain>
    </source>
</reference>
<dbReference type="Pfam" id="PF00610">
    <property type="entry name" value="DEP"/>
    <property type="match status" value="1"/>
</dbReference>
<name>A0A7S0ZEP4_9RHOD</name>
<dbReference type="Gene3D" id="1.10.10.10">
    <property type="entry name" value="Winged helix-like DNA-binding domain superfamily/Winged helix DNA-binding domain"/>
    <property type="match status" value="1"/>
</dbReference>
<feature type="compositionally biased region" description="Polar residues" evidence="1">
    <location>
        <begin position="137"/>
        <end position="152"/>
    </location>
</feature>
<evidence type="ECO:0000313" key="3">
    <source>
        <dbReference type="EMBL" id="CAD8819419.1"/>
    </source>
</evidence>
<dbReference type="AlphaFoldDB" id="A0A7S0ZEP4"/>
<feature type="compositionally biased region" description="Low complexity" evidence="1">
    <location>
        <begin position="295"/>
        <end position="307"/>
    </location>
</feature>
<accession>A0A7S0ZEP4</accession>
<protein>
    <recommendedName>
        <fullName evidence="2">DEP domain-containing protein</fullName>
    </recommendedName>
</protein>
<sequence length="376" mass="41565">MDHAQVTIFHNGQEMKDLVPRFKAEIPVRDRYYRMRKIKEVFSGREACSWLIAQKYASDDSDAVDLGNKLIQIGVFRHVESKELMRPSPLAYYRFSHHEFQKLFERNSTKGDATEGIVNETDSPKNIQGPAKKRSNDSVGKNINSTTESNGLHETLRRSLKFPQGGTNRARPFGSNGSVKDLNVDEVSGGKKEVDGMDEEERSRSEVMAASRGSGRARDALLRAQVSESNSAKLQRRASGKQSGRLKPTAVNGVSRNSRHGSNDSGTPGKSGVLSPRNLLSSPANLRPHTQGLNSPTSSARTPSSRAFGTVSSAKQIPTADQFRDDPSTMLNRRGRVPRRARSSTNLMLVDDFETEIVKKDDEEDTAPWFSADADS</sequence>
<dbReference type="SUPFAM" id="SSF46785">
    <property type="entry name" value="Winged helix' DNA-binding domain"/>
    <property type="match status" value="1"/>
</dbReference>
<dbReference type="CDD" id="cd04371">
    <property type="entry name" value="DEP"/>
    <property type="match status" value="1"/>
</dbReference>
<gene>
    <name evidence="3" type="ORF">TOLI1172_LOCUS3808</name>
</gene>
<evidence type="ECO:0000256" key="1">
    <source>
        <dbReference type="SAM" id="MobiDB-lite"/>
    </source>
</evidence>
<dbReference type="SMART" id="SM00049">
    <property type="entry name" value="DEP"/>
    <property type="match status" value="1"/>
</dbReference>
<evidence type="ECO:0000259" key="2">
    <source>
        <dbReference type="PROSITE" id="PS50186"/>
    </source>
</evidence>
<dbReference type="PROSITE" id="PS50186">
    <property type="entry name" value="DEP"/>
    <property type="match status" value="1"/>
</dbReference>
<organism evidence="3">
    <name type="scientific">Timspurckia oligopyrenoides</name>
    <dbReference type="NCBI Taxonomy" id="708627"/>
    <lineage>
        <taxon>Eukaryota</taxon>
        <taxon>Rhodophyta</taxon>
        <taxon>Bangiophyceae</taxon>
        <taxon>Porphyridiales</taxon>
        <taxon>Porphyridiaceae</taxon>
        <taxon>Timspurckia</taxon>
    </lineage>
</organism>
<feature type="region of interest" description="Disordered" evidence="1">
    <location>
        <begin position="111"/>
        <end position="339"/>
    </location>
</feature>
<dbReference type="GO" id="GO:0035556">
    <property type="term" value="P:intracellular signal transduction"/>
    <property type="evidence" value="ECO:0007669"/>
    <property type="project" value="InterPro"/>
</dbReference>
<feature type="compositionally biased region" description="Basic and acidic residues" evidence="1">
    <location>
        <begin position="188"/>
        <end position="205"/>
    </location>
</feature>
<proteinExistence type="predicted"/>
<dbReference type="InterPro" id="IPR000591">
    <property type="entry name" value="DEP_dom"/>
</dbReference>
<dbReference type="InterPro" id="IPR036390">
    <property type="entry name" value="WH_DNA-bd_sf"/>
</dbReference>
<dbReference type="InterPro" id="IPR036388">
    <property type="entry name" value="WH-like_DNA-bd_sf"/>
</dbReference>
<dbReference type="EMBL" id="HBFP01005381">
    <property type="protein sequence ID" value="CAD8819419.1"/>
    <property type="molecule type" value="Transcribed_RNA"/>
</dbReference>